<comment type="caution">
    <text evidence="5">The sequence shown here is derived from an EMBL/GenBank/DDBJ whole genome shotgun (WGS) entry which is preliminary data.</text>
</comment>
<keyword evidence="6" id="KW-1185">Reference proteome</keyword>
<dbReference type="InterPro" id="IPR008928">
    <property type="entry name" value="6-hairpin_glycosidase_sf"/>
</dbReference>
<evidence type="ECO:0000313" key="6">
    <source>
        <dbReference type="Proteomes" id="UP000003688"/>
    </source>
</evidence>
<accession>B9XAZ7</accession>
<keyword evidence="1" id="KW-0732">Signal</keyword>
<feature type="domain" description="DUF4964" evidence="2">
    <location>
        <begin position="19"/>
        <end position="93"/>
    </location>
</feature>
<evidence type="ECO:0000313" key="5">
    <source>
        <dbReference type="EMBL" id="EEF63182.1"/>
    </source>
</evidence>
<proteinExistence type="predicted"/>
<dbReference type="InterPro" id="IPR033433">
    <property type="entry name" value="GtaA_N"/>
</dbReference>
<dbReference type="Pfam" id="PF16334">
    <property type="entry name" value="DUF4964"/>
    <property type="match status" value="1"/>
</dbReference>
<dbReference type="InterPro" id="IPR008979">
    <property type="entry name" value="Galactose-bd-like_sf"/>
</dbReference>
<dbReference type="RefSeq" id="WP_007412995.1">
    <property type="nucleotide sequence ID" value="NZ_ABOX02000002.1"/>
</dbReference>
<evidence type="ECO:0000259" key="2">
    <source>
        <dbReference type="Pfam" id="PF16334"/>
    </source>
</evidence>
<dbReference type="Pfam" id="PF17168">
    <property type="entry name" value="DUF5127"/>
    <property type="match status" value="1"/>
</dbReference>
<dbReference type="GO" id="GO:0005975">
    <property type="term" value="P:carbohydrate metabolic process"/>
    <property type="evidence" value="ECO:0007669"/>
    <property type="project" value="InterPro"/>
</dbReference>
<dbReference type="InterPro" id="IPR032515">
    <property type="entry name" value="DUF4964"/>
</dbReference>
<dbReference type="PANTHER" id="PTHR31987">
    <property type="entry name" value="GLUTAMINASE A-RELATED"/>
    <property type="match status" value="1"/>
</dbReference>
<sequence length="869" mass="96634" precursor="true">MTKSKSFPATNNCASILAAVALCLSSLSVQTSHAAPAFRPPAVPLVTSDPYFSIWSEADHLTDDATRHWTHHEHSLSSLIRVDGKAFRLMGNNPKDIPAFPQVSVQVTPTRSIYEFEDTGVHVQLTFMTPALPDDLEVLARPVTYLTWSVHSVDGSKHKVQIYDSTSSQLVVNQEQEQVTWAREQAGDLTLLKVGTEEQPVLRSSGDDHRINWGYAYVAAPAAQSKSSMGSGETMARSFARNGDLPDEDIKKMPRAVHDQQPALAFVFNLGEVAAKPIMRQVMIAYDEVYSIKYFGQKLQPYWRRNGATPASLFQVAAKDYPKLSKRCAEFDEQLTADLTKVGGSRYAQICALAYRQCLAACGLAADANKQPLFFTKENTSNGDIATVDVFYPMDPVLILLSPTLAKASVVPILSYAASWHWKFPNAPHDLGTYPNARGTDDGGEGMPVEESGNMLLLCDAIAQSEGNADFVTPWWPQLTQWAQYLEQYGLDPENQLCTDDFMGHLAHNANLSVKAILGLAAYGDLCRMRGDLVNAEKYAKLAKTDAAHWMQAAAEGDHYRLAFDKPNTWSQKYNLAWDRILGLNVFPREVAQKEVSYYKKVMQRYGVPLDSRTHLTKTDWSVWSATLADNQEDFETIISPIYDYLNQTSARSPLADSYITDDIKSDGMHARPVVGGLFIKMLSDKGMWKKWASRDHLKVGNWAALPEPPQIKEVVSTSEKNPVLWRYTTQKPPTGWTEPDFNTTNWKEGAAGFGTNPPGAVIRTQWNSDDIWIRREFTMPTESSGNLQFLVYHDEDVEIYVNGVLAAREQGFNTGYEPFEIIPQALSLLKPGAKITLAAHCHQTTGGQNIDIGIVSVMEADKRLSKAQ</sequence>
<dbReference type="EMBL" id="ABOX02000002">
    <property type="protein sequence ID" value="EEF63182.1"/>
    <property type="molecule type" value="Genomic_DNA"/>
</dbReference>
<evidence type="ECO:0000259" key="4">
    <source>
        <dbReference type="Pfam" id="PF17168"/>
    </source>
</evidence>
<dbReference type="InterPro" id="IPR052743">
    <property type="entry name" value="Glutaminase_GtaA"/>
</dbReference>
<dbReference type="OrthoDB" id="175993at2"/>
<feature type="chain" id="PRO_5002894252" description="Glutaminase" evidence="1">
    <location>
        <begin position="35"/>
        <end position="869"/>
    </location>
</feature>
<evidence type="ECO:0000256" key="1">
    <source>
        <dbReference type="SAM" id="SignalP"/>
    </source>
</evidence>
<evidence type="ECO:0008006" key="7">
    <source>
        <dbReference type="Google" id="ProtNLM"/>
    </source>
</evidence>
<feature type="domain" description="Glutaminase A central" evidence="3">
    <location>
        <begin position="344"/>
        <end position="681"/>
    </location>
</feature>
<dbReference type="Gene3D" id="2.60.120.260">
    <property type="entry name" value="Galactose-binding domain-like"/>
    <property type="match status" value="1"/>
</dbReference>
<feature type="signal peptide" evidence="1">
    <location>
        <begin position="1"/>
        <end position="34"/>
    </location>
</feature>
<dbReference type="Proteomes" id="UP000003688">
    <property type="component" value="Unassembled WGS sequence"/>
</dbReference>
<dbReference type="AlphaFoldDB" id="B9XAZ7"/>
<reference evidence="5 6" key="1">
    <citation type="journal article" date="2011" name="J. Bacteriol.">
        <title>Genome sequence of 'Pedosphaera parvula' Ellin514, an aerobic Verrucomicrobial isolate from pasture soil.</title>
        <authorList>
            <person name="Kant R."/>
            <person name="van Passel M.W."/>
            <person name="Sangwan P."/>
            <person name="Palva A."/>
            <person name="Lucas S."/>
            <person name="Copeland A."/>
            <person name="Lapidus A."/>
            <person name="Glavina Del Rio T."/>
            <person name="Dalin E."/>
            <person name="Tice H."/>
            <person name="Bruce D."/>
            <person name="Goodwin L."/>
            <person name="Pitluck S."/>
            <person name="Chertkov O."/>
            <person name="Larimer F.W."/>
            <person name="Land M.L."/>
            <person name="Hauser L."/>
            <person name="Brettin T.S."/>
            <person name="Detter J.C."/>
            <person name="Han S."/>
            <person name="de Vos W.M."/>
            <person name="Janssen P.H."/>
            <person name="Smidt H."/>
        </authorList>
    </citation>
    <scope>NUCLEOTIDE SEQUENCE [LARGE SCALE GENOMIC DNA]</scope>
    <source>
        <strain evidence="5 6">Ellin514</strain>
    </source>
</reference>
<organism evidence="5 6">
    <name type="scientific">Pedosphaera parvula (strain Ellin514)</name>
    <dbReference type="NCBI Taxonomy" id="320771"/>
    <lineage>
        <taxon>Bacteria</taxon>
        <taxon>Pseudomonadati</taxon>
        <taxon>Verrucomicrobiota</taxon>
        <taxon>Pedosphaerae</taxon>
        <taxon>Pedosphaerales</taxon>
        <taxon>Pedosphaeraceae</taxon>
        <taxon>Pedosphaera</taxon>
    </lineage>
</organism>
<dbReference type="PANTHER" id="PTHR31987:SF1">
    <property type="entry name" value="GLUTAMINASE A"/>
    <property type="match status" value="1"/>
</dbReference>
<dbReference type="Pfam" id="PF16335">
    <property type="entry name" value="GtaA_6_Hairpin"/>
    <property type="match status" value="1"/>
</dbReference>
<dbReference type="InterPro" id="IPR032514">
    <property type="entry name" value="GtaA_central"/>
</dbReference>
<evidence type="ECO:0000259" key="3">
    <source>
        <dbReference type="Pfam" id="PF16335"/>
    </source>
</evidence>
<name>B9XAZ7_PEDPL</name>
<dbReference type="SUPFAM" id="SSF48208">
    <property type="entry name" value="Six-hairpin glycosidases"/>
    <property type="match status" value="1"/>
</dbReference>
<feature type="domain" description="Glutaminase A N-terminal" evidence="4">
    <location>
        <begin position="110"/>
        <end position="338"/>
    </location>
</feature>
<dbReference type="STRING" id="320771.Cflav_PD5817"/>
<gene>
    <name evidence="5" type="ORF">Cflav_PD5817</name>
</gene>
<protein>
    <recommendedName>
        <fullName evidence="7">Glutaminase</fullName>
    </recommendedName>
</protein>
<dbReference type="SUPFAM" id="SSF49785">
    <property type="entry name" value="Galactose-binding domain-like"/>
    <property type="match status" value="1"/>
</dbReference>